<sequence>MSGVLKIDIAETAEELKAVLEQQQRSSQRRKVQVLWWLKTGQAKSVEQLAQLSGCHRTTVSRWLSQYRQSGLEALVKVASRSGRPRAISGEVLASLERELQDPEGFSSYGAVQQWLAAVHGQPVPYKTVHKTVRYRLKAKLKVPRPVSKKQTPGACESVQQTLQPR</sequence>
<dbReference type="KEGG" id="theu:HPC62_15150"/>
<keyword evidence="8" id="KW-1185">Reference proteome</keyword>
<organism evidence="5 8">
    <name type="scientific">Thermoleptolyngbya sichuanensis A183</name>
    <dbReference type="NCBI Taxonomy" id="2737172"/>
    <lineage>
        <taxon>Bacteria</taxon>
        <taxon>Bacillati</taxon>
        <taxon>Cyanobacteriota</taxon>
        <taxon>Cyanophyceae</taxon>
        <taxon>Oculatellales</taxon>
        <taxon>Oculatellaceae</taxon>
        <taxon>Thermoleptolyngbya</taxon>
        <taxon>Thermoleptolyngbya sichuanensis</taxon>
    </lineage>
</organism>
<dbReference type="KEGG" id="theu:HPC62_12530"/>
<evidence type="ECO:0000313" key="8">
    <source>
        <dbReference type="Proteomes" id="UP000505210"/>
    </source>
</evidence>
<evidence type="ECO:0000313" key="3">
    <source>
        <dbReference type="EMBL" id="QKD82000.1"/>
    </source>
</evidence>
<dbReference type="EMBL" id="CP053661">
    <property type="protein sequence ID" value="QKD82000.1"/>
    <property type="molecule type" value="Genomic_DNA"/>
</dbReference>
<evidence type="ECO:0000313" key="2">
    <source>
        <dbReference type="EMBL" id="QKD81846.1"/>
    </source>
</evidence>
<dbReference type="KEGG" id="theu:HPC62_07795"/>
<dbReference type="RefSeq" id="WP_172354232.1">
    <property type="nucleotide sequence ID" value="NZ_CP053661.1"/>
</dbReference>
<evidence type="ECO:0000313" key="4">
    <source>
        <dbReference type="EMBL" id="QKD82112.1"/>
    </source>
</evidence>
<dbReference type="InterPro" id="IPR009057">
    <property type="entry name" value="Homeodomain-like_sf"/>
</dbReference>
<gene>
    <name evidence="2" type="ORF">HPC62_06215</name>
    <name evidence="3" type="ORF">HPC62_07105</name>
    <name evidence="4" type="ORF">HPC62_07795</name>
    <name evidence="5" type="ORF">HPC62_11270</name>
    <name evidence="6" type="ORF">HPC62_12530</name>
    <name evidence="7" type="ORF">HPC62_15150</name>
</gene>
<dbReference type="Pfam" id="PF13551">
    <property type="entry name" value="HTH_29"/>
    <property type="match status" value="1"/>
</dbReference>
<evidence type="ECO:0000256" key="1">
    <source>
        <dbReference type="SAM" id="MobiDB-lite"/>
    </source>
</evidence>
<evidence type="ECO:0000313" key="6">
    <source>
        <dbReference type="EMBL" id="QKD82903.1"/>
    </source>
</evidence>
<reference evidence="5 8" key="1">
    <citation type="submission" date="2020-05" db="EMBL/GenBank/DDBJ databases">
        <title>Complete genome sequence of of a novel Thermoleptolyngbya strain isolated from hot springs of Ganzi, Sichuan China.</title>
        <authorList>
            <person name="Tang J."/>
            <person name="Daroch M."/>
            <person name="Li L."/>
            <person name="Waleron K."/>
            <person name="Waleron M."/>
            <person name="Waleron M."/>
        </authorList>
    </citation>
    <scope>NUCLEOTIDE SEQUENCE [LARGE SCALE GENOMIC DNA]</scope>
    <source>
        <strain evidence="5 8">PKUAC-SCTA183</strain>
    </source>
</reference>
<proteinExistence type="predicted"/>
<evidence type="ECO:0000313" key="7">
    <source>
        <dbReference type="EMBL" id="QKD83353.1"/>
    </source>
</evidence>
<dbReference type="EMBL" id="CP053661">
    <property type="protein sequence ID" value="QKD82682.1"/>
    <property type="molecule type" value="Genomic_DNA"/>
</dbReference>
<dbReference type="EMBL" id="CP053661">
    <property type="protein sequence ID" value="QKD82112.1"/>
    <property type="molecule type" value="Genomic_DNA"/>
</dbReference>
<dbReference type="KEGG" id="theu:HPC62_06215"/>
<dbReference type="Proteomes" id="UP000505210">
    <property type="component" value="Chromosome"/>
</dbReference>
<dbReference type="EMBL" id="CP053661">
    <property type="protein sequence ID" value="QKD83353.1"/>
    <property type="molecule type" value="Genomic_DNA"/>
</dbReference>
<dbReference type="EMBL" id="CP053661">
    <property type="protein sequence ID" value="QKD81846.1"/>
    <property type="molecule type" value="Genomic_DNA"/>
</dbReference>
<name>A0A6M8B965_9CYAN</name>
<dbReference type="EMBL" id="CP053661">
    <property type="protein sequence ID" value="QKD82903.1"/>
    <property type="molecule type" value="Genomic_DNA"/>
</dbReference>
<feature type="region of interest" description="Disordered" evidence="1">
    <location>
        <begin position="144"/>
        <end position="166"/>
    </location>
</feature>
<accession>A0A6M8B965</accession>
<dbReference type="SUPFAM" id="SSF46689">
    <property type="entry name" value="Homeodomain-like"/>
    <property type="match status" value="1"/>
</dbReference>
<dbReference type="AlphaFoldDB" id="A0A6M8B965"/>
<protein>
    <submittedName>
        <fullName evidence="5">Helix-turn-helix domain-containing protein</fullName>
    </submittedName>
</protein>
<dbReference type="KEGG" id="theu:HPC62_07105"/>
<dbReference type="KEGG" id="theu:HPC62_11270"/>
<evidence type="ECO:0000313" key="5">
    <source>
        <dbReference type="EMBL" id="QKD82682.1"/>
    </source>
</evidence>